<evidence type="ECO:0000256" key="3">
    <source>
        <dbReference type="ARBA" id="ARBA00022777"/>
    </source>
</evidence>
<dbReference type="GO" id="GO:0005524">
    <property type="term" value="F:ATP binding"/>
    <property type="evidence" value="ECO:0007669"/>
    <property type="project" value="UniProtKB-KW"/>
</dbReference>
<protein>
    <submittedName>
        <fullName evidence="6">Uncharacterized protein</fullName>
    </submittedName>
</protein>
<comment type="caution">
    <text evidence="6">The sequence shown here is derived from an EMBL/GenBank/DDBJ whole genome shotgun (WGS) entry which is preliminary data.</text>
</comment>
<dbReference type="PANTHER" id="PTHR47973">
    <property type="entry name" value="CYSTEINE-RICH RECEPTOR-LIKE PROTEIN KINASE 3"/>
    <property type="match status" value="1"/>
</dbReference>
<evidence type="ECO:0000256" key="4">
    <source>
        <dbReference type="ARBA" id="ARBA00022840"/>
    </source>
</evidence>
<feature type="compositionally biased region" description="Basic and acidic residues" evidence="5">
    <location>
        <begin position="188"/>
        <end position="198"/>
    </location>
</feature>
<evidence type="ECO:0000313" key="6">
    <source>
        <dbReference type="EMBL" id="KAG8382738.1"/>
    </source>
</evidence>
<keyword evidence="2" id="KW-0547">Nucleotide-binding</keyword>
<feature type="region of interest" description="Disordered" evidence="5">
    <location>
        <begin position="128"/>
        <end position="198"/>
    </location>
</feature>
<reference evidence="6" key="1">
    <citation type="submission" date="2019-10" db="EMBL/GenBank/DDBJ databases">
        <authorList>
            <person name="Zhang R."/>
            <person name="Pan Y."/>
            <person name="Wang J."/>
            <person name="Ma R."/>
            <person name="Yu S."/>
        </authorList>
    </citation>
    <scope>NUCLEOTIDE SEQUENCE</scope>
    <source>
        <strain evidence="6">LA-IB0</strain>
        <tissue evidence="6">Leaf</tissue>
    </source>
</reference>
<gene>
    <name evidence="6" type="ORF">BUALT_Bualt05G0108500</name>
</gene>
<feature type="compositionally biased region" description="Low complexity" evidence="5">
    <location>
        <begin position="148"/>
        <end position="182"/>
    </location>
</feature>
<organism evidence="6 7">
    <name type="scientific">Buddleja alternifolia</name>
    <dbReference type="NCBI Taxonomy" id="168488"/>
    <lineage>
        <taxon>Eukaryota</taxon>
        <taxon>Viridiplantae</taxon>
        <taxon>Streptophyta</taxon>
        <taxon>Embryophyta</taxon>
        <taxon>Tracheophyta</taxon>
        <taxon>Spermatophyta</taxon>
        <taxon>Magnoliopsida</taxon>
        <taxon>eudicotyledons</taxon>
        <taxon>Gunneridae</taxon>
        <taxon>Pentapetalae</taxon>
        <taxon>asterids</taxon>
        <taxon>lamiids</taxon>
        <taxon>Lamiales</taxon>
        <taxon>Scrophulariaceae</taxon>
        <taxon>Buddlejeae</taxon>
        <taxon>Buddleja</taxon>
    </lineage>
</organism>
<name>A0AAV6XK85_9LAMI</name>
<sequence>MNKSKRFFQNFIKPFTSNSSKNEDEEDMEKIAAQEQKHFSLEALIAATKNFHPSHKLGEGGFGPVFQVHKLYKKQRSLEIVDPTLASSADPNQIAMFIHIGLLCVQSDPQLRPDMNRVVMILSRKPSNLEEPTRPGYPGSRYRRSRRANGSSSVSGTSGASSSQSLGSSSTQSATLTTSMSSFTSPRSDPKGKRPMKE</sequence>
<evidence type="ECO:0000313" key="7">
    <source>
        <dbReference type="Proteomes" id="UP000826271"/>
    </source>
</evidence>
<dbReference type="GO" id="GO:0016301">
    <property type="term" value="F:kinase activity"/>
    <property type="evidence" value="ECO:0007669"/>
    <property type="project" value="UniProtKB-KW"/>
</dbReference>
<dbReference type="Proteomes" id="UP000826271">
    <property type="component" value="Unassembled WGS sequence"/>
</dbReference>
<evidence type="ECO:0000256" key="1">
    <source>
        <dbReference type="ARBA" id="ARBA00022679"/>
    </source>
</evidence>
<dbReference type="Gene3D" id="1.10.510.10">
    <property type="entry name" value="Transferase(Phosphotransferase) domain 1"/>
    <property type="match status" value="1"/>
</dbReference>
<keyword evidence="1" id="KW-0808">Transferase</keyword>
<proteinExistence type="predicted"/>
<dbReference type="EMBL" id="WHWC01000005">
    <property type="protein sequence ID" value="KAG8382738.1"/>
    <property type="molecule type" value="Genomic_DNA"/>
</dbReference>
<accession>A0AAV6XK85</accession>
<dbReference type="AlphaFoldDB" id="A0AAV6XK85"/>
<keyword evidence="3" id="KW-0418">Kinase</keyword>
<dbReference type="InterPro" id="IPR052059">
    <property type="entry name" value="CR_Ser/Thr_kinase"/>
</dbReference>
<evidence type="ECO:0000256" key="5">
    <source>
        <dbReference type="SAM" id="MobiDB-lite"/>
    </source>
</evidence>
<evidence type="ECO:0000256" key="2">
    <source>
        <dbReference type="ARBA" id="ARBA00022741"/>
    </source>
</evidence>
<keyword evidence="4" id="KW-0067">ATP-binding</keyword>
<keyword evidence="7" id="KW-1185">Reference proteome</keyword>